<feature type="compositionally biased region" description="Basic and acidic residues" evidence="17">
    <location>
        <begin position="255"/>
        <end position="273"/>
    </location>
</feature>
<dbReference type="GO" id="GO:0005634">
    <property type="term" value="C:nucleus"/>
    <property type="evidence" value="ECO:0007669"/>
    <property type="project" value="UniProtKB-SubCell"/>
</dbReference>
<feature type="region of interest" description="Disordered" evidence="17">
    <location>
        <begin position="153"/>
        <end position="172"/>
    </location>
</feature>
<feature type="compositionally biased region" description="Basic and acidic residues" evidence="17">
    <location>
        <begin position="92"/>
        <end position="109"/>
    </location>
</feature>
<feature type="compositionally biased region" description="Polar residues" evidence="17">
    <location>
        <begin position="111"/>
        <end position="124"/>
    </location>
</feature>
<keyword evidence="12" id="KW-0804">Transcription</keyword>
<evidence type="ECO:0000256" key="17">
    <source>
        <dbReference type="SAM" id="MobiDB-lite"/>
    </source>
</evidence>
<evidence type="ECO:0000256" key="6">
    <source>
        <dbReference type="ARBA" id="ARBA00022737"/>
    </source>
</evidence>
<dbReference type="OMA" id="VECSWET"/>
<evidence type="ECO:0000256" key="7">
    <source>
        <dbReference type="ARBA" id="ARBA00022771"/>
    </source>
</evidence>
<feature type="compositionally biased region" description="Basic and acidic residues" evidence="17">
    <location>
        <begin position="446"/>
        <end position="459"/>
    </location>
</feature>
<feature type="region of interest" description="Disordered" evidence="17">
    <location>
        <begin position="92"/>
        <end position="136"/>
    </location>
</feature>
<evidence type="ECO:0000256" key="5">
    <source>
        <dbReference type="ARBA" id="ARBA00022723"/>
    </source>
</evidence>
<evidence type="ECO:0000256" key="10">
    <source>
        <dbReference type="ARBA" id="ARBA00023015"/>
    </source>
</evidence>
<comment type="function">
    <text evidence="1">May be involved in transcriptional regulation.</text>
</comment>
<feature type="compositionally biased region" description="Polar residues" evidence="17">
    <location>
        <begin position="242"/>
        <end position="251"/>
    </location>
</feature>
<comment type="subcellular location">
    <subcellularLocation>
        <location evidence="3">Chromosome</location>
        <location evidence="3">Centromere</location>
        <location evidence="3">Kinetochore</location>
    </subcellularLocation>
    <subcellularLocation>
        <location evidence="2">Nucleus</location>
    </subcellularLocation>
</comment>
<feature type="domain" description="C2H2-type" evidence="18">
    <location>
        <begin position="416"/>
        <end position="439"/>
    </location>
</feature>
<dbReference type="Gene3D" id="3.30.160.60">
    <property type="entry name" value="Classic Zinc Finger"/>
    <property type="match status" value="4"/>
</dbReference>
<feature type="domain" description="C2H2-type" evidence="18">
    <location>
        <begin position="386"/>
        <end position="413"/>
    </location>
</feature>
<feature type="compositionally biased region" description="Polar residues" evidence="17">
    <location>
        <begin position="460"/>
        <end position="469"/>
    </location>
</feature>
<feature type="domain" description="C2H2-type" evidence="18">
    <location>
        <begin position="358"/>
        <end position="385"/>
    </location>
</feature>
<organism evidence="19 20">
    <name type="scientific">Callorhinchus milii</name>
    <name type="common">Ghost shark</name>
    <dbReference type="NCBI Taxonomy" id="7868"/>
    <lineage>
        <taxon>Eukaryota</taxon>
        <taxon>Metazoa</taxon>
        <taxon>Chordata</taxon>
        <taxon>Craniata</taxon>
        <taxon>Vertebrata</taxon>
        <taxon>Chondrichthyes</taxon>
        <taxon>Holocephali</taxon>
        <taxon>Chimaeriformes</taxon>
        <taxon>Callorhinchidae</taxon>
        <taxon>Callorhinchus</taxon>
    </lineage>
</organism>
<dbReference type="InterPro" id="IPR013087">
    <property type="entry name" value="Znf_C2H2_type"/>
</dbReference>
<dbReference type="GO" id="GO:0003677">
    <property type="term" value="F:DNA binding"/>
    <property type="evidence" value="ECO:0007669"/>
    <property type="project" value="UniProtKB-KW"/>
</dbReference>
<proteinExistence type="predicted"/>
<evidence type="ECO:0000256" key="4">
    <source>
        <dbReference type="ARBA" id="ARBA00022454"/>
    </source>
</evidence>
<keyword evidence="11" id="KW-0238">DNA-binding</keyword>
<keyword evidence="7 16" id="KW-0863">Zinc-finger</keyword>
<evidence type="ECO:0000256" key="16">
    <source>
        <dbReference type="PROSITE-ProRule" id="PRU00042"/>
    </source>
</evidence>
<dbReference type="InParanoid" id="A0A4W3JWF6"/>
<evidence type="ECO:0000256" key="15">
    <source>
        <dbReference type="ARBA" id="ARBA00067232"/>
    </source>
</evidence>
<feature type="region of interest" description="Disordered" evidence="17">
    <location>
        <begin position="231"/>
        <end position="288"/>
    </location>
</feature>
<dbReference type="GO" id="GO:0008270">
    <property type="term" value="F:zinc ion binding"/>
    <property type="evidence" value="ECO:0007669"/>
    <property type="project" value="UniProtKB-KW"/>
</dbReference>
<dbReference type="GO" id="GO:0000776">
    <property type="term" value="C:kinetochore"/>
    <property type="evidence" value="ECO:0007669"/>
    <property type="project" value="UniProtKB-KW"/>
</dbReference>
<dbReference type="STRING" id="7868.ENSCMIP00000036195"/>
<keyword evidence="9" id="KW-0995">Kinetochore</keyword>
<reference evidence="20" key="2">
    <citation type="journal article" date="2007" name="PLoS Biol.">
        <title>Survey sequencing and comparative analysis of the elephant shark (Callorhinchus milii) genome.</title>
        <authorList>
            <person name="Venkatesh B."/>
            <person name="Kirkness E.F."/>
            <person name="Loh Y.H."/>
            <person name="Halpern A.L."/>
            <person name="Lee A.P."/>
            <person name="Johnson J."/>
            <person name="Dandona N."/>
            <person name="Viswanathan L.D."/>
            <person name="Tay A."/>
            <person name="Venter J.C."/>
            <person name="Strausberg R.L."/>
            <person name="Brenner S."/>
        </authorList>
    </citation>
    <scope>NUCLEOTIDE SEQUENCE [LARGE SCALE GENOMIC DNA]</scope>
</reference>
<keyword evidence="5" id="KW-0479">Metal-binding</keyword>
<dbReference type="Ensembl" id="ENSCMIT00000036728.1">
    <property type="protein sequence ID" value="ENSCMIP00000036195.1"/>
    <property type="gene ID" value="ENSCMIG00000015304.1"/>
</dbReference>
<keyword evidence="4" id="KW-0158">Chromosome</keyword>
<dbReference type="FunFam" id="3.30.160.60:FF:000400">
    <property type="entry name" value="Zinc finger protein 276"/>
    <property type="match status" value="1"/>
</dbReference>
<reference evidence="20" key="1">
    <citation type="journal article" date="2006" name="Science">
        <title>Ancient noncoding elements conserved in the human genome.</title>
        <authorList>
            <person name="Venkatesh B."/>
            <person name="Kirkness E.F."/>
            <person name="Loh Y.H."/>
            <person name="Halpern A.L."/>
            <person name="Lee A.P."/>
            <person name="Johnson J."/>
            <person name="Dandona N."/>
            <person name="Viswanathan L.D."/>
            <person name="Tay A."/>
            <person name="Venter J.C."/>
            <person name="Strausberg R.L."/>
            <person name="Brenner S."/>
        </authorList>
    </citation>
    <scope>NUCLEOTIDE SEQUENCE [LARGE SCALE GENOMIC DNA]</scope>
</reference>
<name>A0A4W3JWF6_CALMI</name>
<protein>
    <recommendedName>
        <fullName evidence="15">Zinc finger protein 276</fullName>
    </recommendedName>
</protein>
<evidence type="ECO:0000256" key="13">
    <source>
        <dbReference type="ARBA" id="ARBA00023242"/>
    </source>
</evidence>
<dbReference type="SMART" id="SM00355">
    <property type="entry name" value="ZnF_C2H2"/>
    <property type="match status" value="5"/>
</dbReference>
<keyword evidence="20" id="KW-1185">Reference proteome</keyword>
<dbReference type="PANTHER" id="PTHR24406">
    <property type="entry name" value="TRANSCRIPTIONAL REPRESSOR CTCFL-RELATED"/>
    <property type="match status" value="1"/>
</dbReference>
<sequence length="469" mass="52728">MSFTPSLSQPPLGDSIPDIKHMLNDRLLSASPQCLQILVTWAHHHGSSCKSTPSLQSVLSAEYRGVVGAVWGCQEGHSYILDTHLNHSVSLSEEHCPRKENNDPVKEEIVESTSSRLSSQNGSGPENGEGRSISKPQPVPVSLWSLDCQPCTHSGVGSQPADTDNSGQSSLNKDMFLRSQPVGVECSWETLHLQDATRVLKAKGQMSCNKASCSIMVDAADGLESSDLSDRYLSSEEDQGEQMKSGSSDESFQPHWEKNKIPNKKCDRKEVKKPTGQKRGRKPKLNSEREDLPTMYRCQYKGCCAVYRGADGLKKHIKEHHEEVRERPCPHPGCNKVFLIDRYLQRHVKLIHTEERNYICDECGQTFKQRKHLSVHQMRHSGAKPLQCEICGFQCRQRASLKYHMTKHKAEAELDFACDQCGKRFEKAHNLNVHMSMVHPLTQNTDKNKPTETAEKELTNKTFTDQDPS</sequence>
<reference evidence="19" key="4">
    <citation type="submission" date="2025-08" db="UniProtKB">
        <authorList>
            <consortium name="Ensembl"/>
        </authorList>
    </citation>
    <scope>IDENTIFICATION</scope>
</reference>
<reference evidence="20" key="3">
    <citation type="journal article" date="2014" name="Nature">
        <title>Elephant shark genome provides unique insights into gnathostome evolution.</title>
        <authorList>
            <consortium name="International Elephant Shark Genome Sequencing Consortium"/>
            <person name="Venkatesh B."/>
            <person name="Lee A.P."/>
            <person name="Ravi V."/>
            <person name="Maurya A.K."/>
            <person name="Lian M.M."/>
            <person name="Swann J.B."/>
            <person name="Ohta Y."/>
            <person name="Flajnik M.F."/>
            <person name="Sutoh Y."/>
            <person name="Kasahara M."/>
            <person name="Hoon S."/>
            <person name="Gangu V."/>
            <person name="Roy S.W."/>
            <person name="Irimia M."/>
            <person name="Korzh V."/>
            <person name="Kondrychyn I."/>
            <person name="Lim Z.W."/>
            <person name="Tay B.H."/>
            <person name="Tohari S."/>
            <person name="Kong K.W."/>
            <person name="Ho S."/>
            <person name="Lorente-Galdos B."/>
            <person name="Quilez J."/>
            <person name="Marques-Bonet T."/>
            <person name="Raney B.J."/>
            <person name="Ingham P.W."/>
            <person name="Tay A."/>
            <person name="Hillier L.W."/>
            <person name="Minx P."/>
            <person name="Boehm T."/>
            <person name="Wilson R.K."/>
            <person name="Brenner S."/>
            <person name="Warren W.C."/>
        </authorList>
    </citation>
    <scope>NUCLEOTIDE SEQUENCE [LARGE SCALE GENOMIC DNA]</scope>
</reference>
<dbReference type="InterPro" id="IPR036236">
    <property type="entry name" value="Znf_C2H2_sf"/>
</dbReference>
<dbReference type="Pfam" id="PF00096">
    <property type="entry name" value="zf-C2H2"/>
    <property type="match status" value="3"/>
</dbReference>
<dbReference type="FunFam" id="3.30.160.60:FF:000503">
    <property type="entry name" value="Zinc finger protein 276"/>
    <property type="match status" value="1"/>
</dbReference>
<evidence type="ECO:0000313" key="19">
    <source>
        <dbReference type="Ensembl" id="ENSCMIP00000036195.1"/>
    </source>
</evidence>
<dbReference type="FunCoup" id="A0A4W3JWF6">
    <property type="interactions" value="265"/>
</dbReference>
<dbReference type="InterPro" id="IPR050888">
    <property type="entry name" value="ZnF_C2H2-type_TF"/>
</dbReference>
<evidence type="ECO:0000256" key="9">
    <source>
        <dbReference type="ARBA" id="ARBA00022838"/>
    </source>
</evidence>
<keyword evidence="8" id="KW-0862">Zinc</keyword>
<evidence type="ECO:0000256" key="1">
    <source>
        <dbReference type="ARBA" id="ARBA00003767"/>
    </source>
</evidence>
<evidence type="ECO:0000256" key="14">
    <source>
        <dbReference type="ARBA" id="ARBA00023328"/>
    </source>
</evidence>
<feature type="region of interest" description="Disordered" evidence="17">
    <location>
        <begin position="440"/>
        <end position="469"/>
    </location>
</feature>
<evidence type="ECO:0000256" key="11">
    <source>
        <dbReference type="ARBA" id="ARBA00023125"/>
    </source>
</evidence>
<evidence type="ECO:0000256" key="3">
    <source>
        <dbReference type="ARBA" id="ARBA00004629"/>
    </source>
</evidence>
<accession>A0A4W3JWF6</accession>
<keyword evidence="6" id="KW-0677">Repeat</keyword>
<reference evidence="19" key="5">
    <citation type="submission" date="2025-09" db="UniProtKB">
        <authorList>
            <consortium name="Ensembl"/>
        </authorList>
    </citation>
    <scope>IDENTIFICATION</scope>
</reference>
<dbReference type="PROSITE" id="PS50157">
    <property type="entry name" value="ZINC_FINGER_C2H2_2"/>
    <property type="match status" value="4"/>
</dbReference>
<feature type="compositionally biased region" description="Basic residues" evidence="17">
    <location>
        <begin position="275"/>
        <end position="284"/>
    </location>
</feature>
<keyword evidence="13" id="KW-0539">Nucleus</keyword>
<evidence type="ECO:0000256" key="12">
    <source>
        <dbReference type="ARBA" id="ARBA00023163"/>
    </source>
</evidence>
<evidence type="ECO:0000256" key="8">
    <source>
        <dbReference type="ARBA" id="ARBA00022833"/>
    </source>
</evidence>
<evidence type="ECO:0000259" key="18">
    <source>
        <dbReference type="PROSITE" id="PS50157"/>
    </source>
</evidence>
<evidence type="ECO:0000313" key="20">
    <source>
        <dbReference type="Proteomes" id="UP000314986"/>
    </source>
</evidence>
<dbReference type="PROSITE" id="PS00028">
    <property type="entry name" value="ZINC_FINGER_C2H2_1"/>
    <property type="match status" value="4"/>
</dbReference>
<feature type="domain" description="C2H2-type" evidence="18">
    <location>
        <begin position="327"/>
        <end position="357"/>
    </location>
</feature>
<dbReference type="FunFam" id="3.30.160.60:FF:000219">
    <property type="entry name" value="Zinc finger protein 276"/>
    <property type="match status" value="1"/>
</dbReference>
<evidence type="ECO:0000256" key="2">
    <source>
        <dbReference type="ARBA" id="ARBA00004123"/>
    </source>
</evidence>
<keyword evidence="10" id="KW-0805">Transcription regulation</keyword>
<dbReference type="Proteomes" id="UP000314986">
    <property type="component" value="Unassembled WGS sequence"/>
</dbReference>
<dbReference type="GeneTree" id="ENSGT00940000158841"/>
<keyword evidence="14" id="KW-0137">Centromere</keyword>
<dbReference type="AlphaFoldDB" id="A0A4W3JWF6"/>
<dbReference type="SUPFAM" id="SSF57667">
    <property type="entry name" value="beta-beta-alpha zinc fingers"/>
    <property type="match status" value="2"/>
</dbReference>